<evidence type="ECO:0000313" key="2">
    <source>
        <dbReference type="EMBL" id="KAI9156961.1"/>
    </source>
</evidence>
<gene>
    <name evidence="2" type="ORF">LWI28_014711</name>
</gene>
<dbReference type="Proteomes" id="UP001064489">
    <property type="component" value="Chromosome 12"/>
</dbReference>
<sequence>MESLGLTRNNHLKSFVQVVVVDISRVEVCRRVSQQPGLTDEFSDSESGASIATENVGENRESLRVDEDMVHDSFNSEDMIQMAMVVEAESARLKTSKRIGGVSEATPISI</sequence>
<accession>A0AAD5NGS1</accession>
<keyword evidence="3" id="KW-1185">Reference proteome</keyword>
<reference evidence="2" key="2">
    <citation type="submission" date="2023-02" db="EMBL/GenBank/DDBJ databases">
        <authorList>
            <person name="Swenson N.G."/>
            <person name="Wegrzyn J.L."/>
            <person name="Mcevoy S.L."/>
        </authorList>
    </citation>
    <scope>NUCLEOTIDE SEQUENCE</scope>
    <source>
        <strain evidence="2">91603</strain>
        <tissue evidence="2">Leaf</tissue>
    </source>
</reference>
<protein>
    <submittedName>
        <fullName evidence="2">Uncharacterized protein</fullName>
    </submittedName>
</protein>
<comment type="caution">
    <text evidence="2">The sequence shown here is derived from an EMBL/GenBank/DDBJ whole genome shotgun (WGS) entry which is preliminary data.</text>
</comment>
<organism evidence="2 3">
    <name type="scientific">Acer negundo</name>
    <name type="common">Box elder</name>
    <dbReference type="NCBI Taxonomy" id="4023"/>
    <lineage>
        <taxon>Eukaryota</taxon>
        <taxon>Viridiplantae</taxon>
        <taxon>Streptophyta</taxon>
        <taxon>Embryophyta</taxon>
        <taxon>Tracheophyta</taxon>
        <taxon>Spermatophyta</taxon>
        <taxon>Magnoliopsida</taxon>
        <taxon>eudicotyledons</taxon>
        <taxon>Gunneridae</taxon>
        <taxon>Pentapetalae</taxon>
        <taxon>rosids</taxon>
        <taxon>malvids</taxon>
        <taxon>Sapindales</taxon>
        <taxon>Sapindaceae</taxon>
        <taxon>Hippocastanoideae</taxon>
        <taxon>Acereae</taxon>
        <taxon>Acer</taxon>
    </lineage>
</organism>
<dbReference type="EMBL" id="JAJSOW010000107">
    <property type="protein sequence ID" value="KAI9156961.1"/>
    <property type="molecule type" value="Genomic_DNA"/>
</dbReference>
<name>A0AAD5NGS1_ACENE</name>
<proteinExistence type="predicted"/>
<evidence type="ECO:0000256" key="1">
    <source>
        <dbReference type="SAM" id="MobiDB-lite"/>
    </source>
</evidence>
<evidence type="ECO:0000313" key="3">
    <source>
        <dbReference type="Proteomes" id="UP001064489"/>
    </source>
</evidence>
<dbReference type="AlphaFoldDB" id="A0AAD5NGS1"/>
<reference evidence="2" key="1">
    <citation type="journal article" date="2022" name="Plant J.">
        <title>Strategies of tolerance reflected in two North American maple genomes.</title>
        <authorList>
            <person name="McEvoy S.L."/>
            <person name="Sezen U.U."/>
            <person name="Trouern-Trend A."/>
            <person name="McMahon S.M."/>
            <person name="Schaberg P.G."/>
            <person name="Yang J."/>
            <person name="Wegrzyn J.L."/>
            <person name="Swenson N.G."/>
        </authorList>
    </citation>
    <scope>NUCLEOTIDE SEQUENCE</scope>
    <source>
        <strain evidence="2">91603</strain>
    </source>
</reference>
<feature type="region of interest" description="Disordered" evidence="1">
    <location>
        <begin position="36"/>
        <end position="60"/>
    </location>
</feature>